<dbReference type="Gramene" id="ABO95534">
    <property type="protein sequence ID" value="ABO95534"/>
    <property type="gene ID" value="OSTLU_24412"/>
</dbReference>
<feature type="domain" description="JmjC" evidence="3">
    <location>
        <begin position="152"/>
        <end position="315"/>
    </location>
</feature>
<dbReference type="KEGG" id="olu:OSTLU_24412"/>
<dbReference type="SUPFAM" id="SSF51197">
    <property type="entry name" value="Clavaminate synthase-like"/>
    <property type="match status" value="1"/>
</dbReference>
<reference evidence="4 5" key="1">
    <citation type="journal article" date="2007" name="Proc. Natl. Acad. Sci. U.S.A.">
        <title>The tiny eukaryote Ostreococcus provides genomic insights into the paradox of plankton speciation.</title>
        <authorList>
            <person name="Palenik B."/>
            <person name="Grimwood J."/>
            <person name="Aerts A."/>
            <person name="Rouze P."/>
            <person name="Salamov A."/>
            <person name="Putnam N."/>
            <person name="Dupont C."/>
            <person name="Jorgensen R."/>
            <person name="Derelle E."/>
            <person name="Rombauts S."/>
            <person name="Zhou K."/>
            <person name="Otillar R."/>
            <person name="Merchant S.S."/>
            <person name="Podell S."/>
            <person name="Gaasterland T."/>
            <person name="Napoli C."/>
            <person name="Gendler K."/>
            <person name="Manuell A."/>
            <person name="Tai V."/>
            <person name="Vallon O."/>
            <person name="Piganeau G."/>
            <person name="Jancek S."/>
            <person name="Heijde M."/>
            <person name="Jabbari K."/>
            <person name="Bowler C."/>
            <person name="Lohr M."/>
            <person name="Robbens S."/>
            <person name="Werner G."/>
            <person name="Dubchak I."/>
            <person name="Pazour G.J."/>
            <person name="Ren Q."/>
            <person name="Paulsen I."/>
            <person name="Delwiche C."/>
            <person name="Schmutz J."/>
            <person name="Rokhsar D."/>
            <person name="Van de Peer Y."/>
            <person name="Moreau H."/>
            <person name="Grigoriev I.V."/>
        </authorList>
    </citation>
    <scope>NUCLEOTIDE SEQUENCE [LARGE SCALE GENOMIC DNA]</scope>
    <source>
        <strain evidence="4 5">CCE9901</strain>
    </source>
</reference>
<comment type="similarity">
    <text evidence="1">Belongs to the JARID1 histone demethylase family.</text>
</comment>
<dbReference type="GeneID" id="5001330"/>
<dbReference type="Pfam" id="PF13621">
    <property type="entry name" value="Cupin_8"/>
    <property type="match status" value="1"/>
</dbReference>
<dbReference type="PANTHER" id="PTHR12461">
    <property type="entry name" value="HYPOXIA-INDUCIBLE FACTOR 1 ALPHA INHIBITOR-RELATED"/>
    <property type="match status" value="1"/>
</dbReference>
<sequence>MRARARARRDADDDDDDDARARRARRDGDDGWSAAARLREASARGDVAAWTGDDARAFVNARGVDAIAGVGRARAREAATALSRALGATPRAGETTSALTTTTRDERRAPREAVDDGDGDARDAFSGRPGVARGVELDAEAFEGILADASERRDARALYAAQVPMARVGELDVDGTLYDEGFRRFCERHDAQRHCWVNGAKRATTNLHYDNYDNVLAVLSGEKRVRLIQPSFCAGGGERPFGGVCAGADDSNHACGKLETAPTWRFFTLGPGESIFIPSGWYHEVTSAPFTVAVSHWWRNDFNAALETVLRDGRRSTYHFRRAFESALDVSVHNETESCRAVVREIMERELVKNRTLTYRVLDAYIGNFVPWDDVFDFLTRRGTSLITKENRLELGTERESRKENEKTVNAFITRIWLKDGIDLSVMTRYLKAMTPDKNIATALSHALREAQSSASRSTEESDASRAHHHHDCIYAHHFDIFWRAVTTALESGDAESWGALYAAARCEEFPRNDDVVRAVLRNQKYAVAYRAQALLQDNLEDDDVCFTVDVRVRRRAELAVDF</sequence>
<dbReference type="STRING" id="436017.A4RW05"/>
<dbReference type="InterPro" id="IPR041667">
    <property type="entry name" value="Cupin_8"/>
</dbReference>
<dbReference type="RefSeq" id="XP_001417241.1">
    <property type="nucleotide sequence ID" value="XM_001417204.1"/>
</dbReference>
<dbReference type="Gene3D" id="2.60.120.650">
    <property type="entry name" value="Cupin"/>
    <property type="match status" value="1"/>
</dbReference>
<dbReference type="InterPro" id="IPR003347">
    <property type="entry name" value="JmjC_dom"/>
</dbReference>
<feature type="compositionally biased region" description="Basic and acidic residues" evidence="2">
    <location>
        <begin position="103"/>
        <end position="125"/>
    </location>
</feature>
<feature type="region of interest" description="Disordered" evidence="2">
    <location>
        <begin position="1"/>
        <end position="31"/>
    </location>
</feature>
<dbReference type="eggNOG" id="KOG2508">
    <property type="taxonomic scope" value="Eukaryota"/>
</dbReference>
<dbReference type="PROSITE" id="PS51184">
    <property type="entry name" value="JMJC"/>
    <property type="match status" value="1"/>
</dbReference>
<dbReference type="PANTHER" id="PTHR12461:SF102">
    <property type="entry name" value="LYSINE-SPECIFIC DEMETHYLASE JMJ31"/>
    <property type="match status" value="1"/>
</dbReference>
<protein>
    <recommendedName>
        <fullName evidence="3">JmjC domain-containing protein</fullName>
    </recommendedName>
</protein>
<evidence type="ECO:0000313" key="5">
    <source>
        <dbReference type="Proteomes" id="UP000001568"/>
    </source>
</evidence>
<evidence type="ECO:0000256" key="1">
    <source>
        <dbReference type="ARBA" id="ARBA00006801"/>
    </source>
</evidence>
<dbReference type="OrthoDB" id="415358at2759"/>
<feature type="region of interest" description="Disordered" evidence="2">
    <location>
        <begin position="84"/>
        <end position="127"/>
    </location>
</feature>
<proteinExistence type="inferred from homology"/>
<gene>
    <name evidence="4" type="ORF">OSTLU_24412</name>
</gene>
<dbReference type="AlphaFoldDB" id="A4RW05"/>
<evidence type="ECO:0000313" key="4">
    <source>
        <dbReference type="EMBL" id="ABO95534.1"/>
    </source>
</evidence>
<name>A4RW05_OSTLU</name>
<organism evidence="4 5">
    <name type="scientific">Ostreococcus lucimarinus (strain CCE9901)</name>
    <dbReference type="NCBI Taxonomy" id="436017"/>
    <lineage>
        <taxon>Eukaryota</taxon>
        <taxon>Viridiplantae</taxon>
        <taxon>Chlorophyta</taxon>
        <taxon>Mamiellophyceae</taxon>
        <taxon>Mamiellales</taxon>
        <taxon>Bathycoccaceae</taxon>
        <taxon>Ostreococcus</taxon>
    </lineage>
</organism>
<keyword evidence="5" id="KW-1185">Reference proteome</keyword>
<accession>A4RW05</accession>
<dbReference type="Proteomes" id="UP000001568">
    <property type="component" value="Chromosome 4"/>
</dbReference>
<dbReference type="EMBL" id="CP000584">
    <property type="protein sequence ID" value="ABO95534.1"/>
    <property type="molecule type" value="Genomic_DNA"/>
</dbReference>
<dbReference type="HOGENOM" id="CLU_484320_0_0_1"/>
<evidence type="ECO:0000256" key="2">
    <source>
        <dbReference type="SAM" id="MobiDB-lite"/>
    </source>
</evidence>
<evidence type="ECO:0000259" key="3">
    <source>
        <dbReference type="PROSITE" id="PS51184"/>
    </source>
</evidence>
<dbReference type="SMART" id="SM00558">
    <property type="entry name" value="JmjC"/>
    <property type="match status" value="1"/>
</dbReference>